<dbReference type="EMBL" id="AONQ01000003">
    <property type="protein sequence ID" value="EME71676.1"/>
    <property type="molecule type" value="Genomic_DNA"/>
</dbReference>
<dbReference type="PROSITE" id="PS00150">
    <property type="entry name" value="ACYLPHOSPHATASE_1"/>
    <property type="match status" value="1"/>
</dbReference>
<accession>M2YFE2</accession>
<protein>
    <recommendedName>
        <fullName evidence="2 4">Acylphosphatase</fullName>
        <ecNumber evidence="2 4">3.6.1.7</ecNumber>
    </recommendedName>
</protein>
<keyword evidence="10" id="KW-1185">Reference proteome</keyword>
<dbReference type="PROSITE" id="PS00151">
    <property type="entry name" value="ACYLPHOSPHATASE_2"/>
    <property type="match status" value="1"/>
</dbReference>
<feature type="active site" evidence="4">
    <location>
        <position position="39"/>
    </location>
</feature>
<dbReference type="InterPro" id="IPR036046">
    <property type="entry name" value="Acylphosphatase-like_dom_sf"/>
</dbReference>
<dbReference type="AlphaFoldDB" id="M2YFE2"/>
<dbReference type="PATRIC" id="fig|1244869.3.peg.405"/>
<dbReference type="InterPro" id="IPR001792">
    <property type="entry name" value="Acylphosphatase-like_dom"/>
</dbReference>
<comment type="similarity">
    <text evidence="1 6">Belongs to the acylphosphatase family.</text>
</comment>
<evidence type="ECO:0000256" key="5">
    <source>
        <dbReference type="RuleBase" id="RU000553"/>
    </source>
</evidence>
<dbReference type="Proteomes" id="UP000011744">
    <property type="component" value="Unassembled WGS sequence"/>
</dbReference>
<sequence length="94" mass="10373">MTGEVTVRVLIEGRVQGVWFRGWTVEQAQARKLSGWVRNLVDGRVEALFHGPSHLVRDMVEACHRGPPAALVTRVESESSSEAPPSGFHQRPTA</sequence>
<proteinExistence type="inferred from homology"/>
<evidence type="ECO:0000256" key="2">
    <source>
        <dbReference type="ARBA" id="ARBA00012150"/>
    </source>
</evidence>
<keyword evidence="4 5" id="KW-0378">Hydrolase</keyword>
<feature type="active site" evidence="4">
    <location>
        <position position="21"/>
    </location>
</feature>
<evidence type="ECO:0000256" key="3">
    <source>
        <dbReference type="ARBA" id="ARBA00047645"/>
    </source>
</evidence>
<gene>
    <name evidence="9" type="ORF">H261_02051</name>
</gene>
<dbReference type="STRING" id="1244869.H261_02051"/>
<name>M2YFE2_9PROT</name>
<dbReference type="SUPFAM" id="SSF54975">
    <property type="entry name" value="Acylphosphatase/BLUF domain-like"/>
    <property type="match status" value="1"/>
</dbReference>
<evidence type="ECO:0000256" key="7">
    <source>
        <dbReference type="SAM" id="MobiDB-lite"/>
    </source>
</evidence>
<dbReference type="PROSITE" id="PS51160">
    <property type="entry name" value="ACYLPHOSPHATASE_3"/>
    <property type="match status" value="1"/>
</dbReference>
<feature type="domain" description="Acylphosphatase-like" evidence="8">
    <location>
        <begin position="6"/>
        <end position="92"/>
    </location>
</feature>
<reference evidence="9 10" key="1">
    <citation type="journal article" date="2014" name="Genome Announc.">
        <title>Draft Genome Sequence of Magnetospirillum sp. Strain SO-1, a Freshwater Magnetotactic Bacterium Isolated from the Ol'khovka River, Russia.</title>
        <authorList>
            <person name="Grouzdev D.S."/>
            <person name="Dziuba M.V."/>
            <person name="Sukhacheva M.S."/>
            <person name="Mardanov A.V."/>
            <person name="Beletskiy A.V."/>
            <person name="Kuznetsov B.B."/>
            <person name="Skryabin K.G."/>
        </authorList>
    </citation>
    <scope>NUCLEOTIDE SEQUENCE [LARGE SCALE GENOMIC DNA]</scope>
    <source>
        <strain evidence="9 10">SO-1</strain>
    </source>
</reference>
<dbReference type="InterPro" id="IPR017968">
    <property type="entry name" value="Acylphosphatase_CS"/>
</dbReference>
<evidence type="ECO:0000256" key="1">
    <source>
        <dbReference type="ARBA" id="ARBA00005614"/>
    </source>
</evidence>
<dbReference type="Gene3D" id="3.30.70.100">
    <property type="match status" value="1"/>
</dbReference>
<evidence type="ECO:0000313" key="9">
    <source>
        <dbReference type="EMBL" id="EME71676.1"/>
    </source>
</evidence>
<evidence type="ECO:0000259" key="8">
    <source>
        <dbReference type="PROSITE" id="PS51160"/>
    </source>
</evidence>
<evidence type="ECO:0000256" key="6">
    <source>
        <dbReference type="RuleBase" id="RU004168"/>
    </source>
</evidence>
<dbReference type="InterPro" id="IPR020456">
    <property type="entry name" value="Acylphosphatase"/>
</dbReference>
<dbReference type="PRINTS" id="PR00112">
    <property type="entry name" value="ACYLPHPHTASE"/>
</dbReference>
<dbReference type="Pfam" id="PF00708">
    <property type="entry name" value="Acylphosphatase"/>
    <property type="match status" value="1"/>
</dbReference>
<organism evidence="9 10">
    <name type="scientific">Paramagnetospirillum caucaseum</name>
    <dbReference type="NCBI Taxonomy" id="1244869"/>
    <lineage>
        <taxon>Bacteria</taxon>
        <taxon>Pseudomonadati</taxon>
        <taxon>Pseudomonadota</taxon>
        <taxon>Alphaproteobacteria</taxon>
        <taxon>Rhodospirillales</taxon>
        <taxon>Magnetospirillaceae</taxon>
        <taxon>Paramagnetospirillum</taxon>
    </lineage>
</organism>
<dbReference type="eggNOG" id="COG1254">
    <property type="taxonomic scope" value="Bacteria"/>
</dbReference>
<feature type="region of interest" description="Disordered" evidence="7">
    <location>
        <begin position="72"/>
        <end position="94"/>
    </location>
</feature>
<dbReference type="PANTHER" id="PTHR47268:SF4">
    <property type="entry name" value="ACYLPHOSPHATASE"/>
    <property type="match status" value="1"/>
</dbReference>
<evidence type="ECO:0000313" key="10">
    <source>
        <dbReference type="Proteomes" id="UP000011744"/>
    </source>
</evidence>
<dbReference type="EC" id="3.6.1.7" evidence="2 4"/>
<comment type="caution">
    <text evidence="9">The sequence shown here is derived from an EMBL/GenBank/DDBJ whole genome shotgun (WGS) entry which is preliminary data.</text>
</comment>
<dbReference type="PANTHER" id="PTHR47268">
    <property type="entry name" value="ACYLPHOSPHATASE"/>
    <property type="match status" value="1"/>
</dbReference>
<dbReference type="RefSeq" id="WP_008613754.1">
    <property type="nucleotide sequence ID" value="NZ_AONQ01000003.1"/>
</dbReference>
<dbReference type="OrthoDB" id="5295388at2"/>
<dbReference type="GO" id="GO:0003998">
    <property type="term" value="F:acylphosphatase activity"/>
    <property type="evidence" value="ECO:0007669"/>
    <property type="project" value="UniProtKB-EC"/>
</dbReference>
<comment type="catalytic activity">
    <reaction evidence="3 4 5">
        <text>an acyl phosphate + H2O = a carboxylate + phosphate + H(+)</text>
        <dbReference type="Rhea" id="RHEA:14965"/>
        <dbReference type="ChEBI" id="CHEBI:15377"/>
        <dbReference type="ChEBI" id="CHEBI:15378"/>
        <dbReference type="ChEBI" id="CHEBI:29067"/>
        <dbReference type="ChEBI" id="CHEBI:43474"/>
        <dbReference type="ChEBI" id="CHEBI:59918"/>
        <dbReference type="EC" id="3.6.1.7"/>
    </reaction>
</comment>
<evidence type="ECO:0000256" key="4">
    <source>
        <dbReference type="PROSITE-ProRule" id="PRU00520"/>
    </source>
</evidence>